<keyword evidence="3" id="KW-0732">Signal</keyword>
<dbReference type="SUPFAM" id="SSF49265">
    <property type="entry name" value="Fibronectin type III"/>
    <property type="match status" value="2"/>
</dbReference>
<keyword evidence="7" id="KW-0325">Glycoprotein</keyword>
<evidence type="ECO:0000256" key="2">
    <source>
        <dbReference type="ARBA" id="ARBA00022692"/>
    </source>
</evidence>
<evidence type="ECO:0000256" key="9">
    <source>
        <dbReference type="SAM" id="Phobius"/>
    </source>
</evidence>
<evidence type="ECO:0000256" key="3">
    <source>
        <dbReference type="ARBA" id="ARBA00022729"/>
    </source>
</evidence>
<protein>
    <submittedName>
        <fullName evidence="11">Interleukin 21 receptor</fullName>
    </submittedName>
</protein>
<dbReference type="CDD" id="cd00063">
    <property type="entry name" value="FN3"/>
    <property type="match status" value="1"/>
</dbReference>
<dbReference type="Gene3D" id="2.60.40.10">
    <property type="entry name" value="Immunoglobulins"/>
    <property type="match status" value="2"/>
</dbReference>
<evidence type="ECO:0000259" key="10">
    <source>
        <dbReference type="PROSITE" id="PS50853"/>
    </source>
</evidence>
<evidence type="ECO:0000256" key="6">
    <source>
        <dbReference type="ARBA" id="ARBA00023170"/>
    </source>
</evidence>
<keyword evidence="6" id="KW-0675">Receptor</keyword>
<organism evidence="11 12">
    <name type="scientific">Crocodylus porosus</name>
    <name type="common">Saltwater crocodile</name>
    <name type="synonym">Estuarine crocodile</name>
    <dbReference type="NCBI Taxonomy" id="8502"/>
    <lineage>
        <taxon>Eukaryota</taxon>
        <taxon>Metazoa</taxon>
        <taxon>Chordata</taxon>
        <taxon>Craniata</taxon>
        <taxon>Vertebrata</taxon>
        <taxon>Euteleostomi</taxon>
        <taxon>Archelosauria</taxon>
        <taxon>Archosauria</taxon>
        <taxon>Crocodylia</taxon>
        <taxon>Longirostres</taxon>
        <taxon>Crocodylidae</taxon>
        <taxon>Crocodylus</taxon>
    </lineage>
</organism>
<dbReference type="GeneTree" id="ENSGT00510000048783"/>
<feature type="region of interest" description="Disordered" evidence="8">
    <location>
        <begin position="461"/>
        <end position="487"/>
    </location>
</feature>
<accession>A0A7M4FXE5</accession>
<reference evidence="11" key="2">
    <citation type="submission" date="2025-09" db="UniProtKB">
        <authorList>
            <consortium name="Ensembl"/>
        </authorList>
    </citation>
    <scope>IDENTIFICATION</scope>
</reference>
<dbReference type="GO" id="GO:0004896">
    <property type="term" value="F:cytokine receptor activity"/>
    <property type="evidence" value="ECO:0007669"/>
    <property type="project" value="Ensembl"/>
</dbReference>
<keyword evidence="5 9" id="KW-0472">Membrane</keyword>
<gene>
    <name evidence="11" type="primary">IL21R</name>
</gene>
<keyword evidence="4 9" id="KW-1133">Transmembrane helix</keyword>
<dbReference type="Ensembl" id="ENSCPRT00005017403.1">
    <property type="protein sequence ID" value="ENSCPRP00005014822.1"/>
    <property type="gene ID" value="ENSCPRG00005010418.1"/>
</dbReference>
<evidence type="ECO:0000256" key="5">
    <source>
        <dbReference type="ARBA" id="ARBA00023136"/>
    </source>
</evidence>
<reference evidence="11" key="1">
    <citation type="submission" date="2025-08" db="UniProtKB">
        <authorList>
            <consortium name="Ensembl"/>
        </authorList>
    </citation>
    <scope>IDENTIFICATION</scope>
</reference>
<keyword evidence="2 9" id="KW-0812">Transmembrane</keyword>
<feature type="compositionally biased region" description="Basic and acidic residues" evidence="8">
    <location>
        <begin position="473"/>
        <end position="485"/>
    </location>
</feature>
<comment type="subcellular location">
    <subcellularLocation>
        <location evidence="1">Membrane</location>
        <topology evidence="1">Single-pass type I membrane protein</topology>
    </subcellularLocation>
</comment>
<dbReference type="Proteomes" id="UP000594220">
    <property type="component" value="Unplaced"/>
</dbReference>
<feature type="transmembrane region" description="Helical" evidence="9">
    <location>
        <begin position="296"/>
        <end position="315"/>
    </location>
</feature>
<evidence type="ECO:0000256" key="1">
    <source>
        <dbReference type="ARBA" id="ARBA00004479"/>
    </source>
</evidence>
<evidence type="ECO:0000256" key="8">
    <source>
        <dbReference type="SAM" id="MobiDB-lite"/>
    </source>
</evidence>
<evidence type="ECO:0000256" key="4">
    <source>
        <dbReference type="ARBA" id="ARBA00022989"/>
    </source>
</evidence>
<dbReference type="InterPro" id="IPR013783">
    <property type="entry name" value="Ig-like_fold"/>
</dbReference>
<proteinExistence type="predicted"/>
<dbReference type="InterPro" id="IPR003961">
    <property type="entry name" value="FN3_dom"/>
</dbReference>
<keyword evidence="12" id="KW-1185">Reference proteome</keyword>
<evidence type="ECO:0000313" key="11">
    <source>
        <dbReference type="Ensembl" id="ENSCPRP00005014822.1"/>
    </source>
</evidence>
<evidence type="ECO:0000313" key="12">
    <source>
        <dbReference type="Proteomes" id="UP000594220"/>
    </source>
</evidence>
<dbReference type="AlphaFoldDB" id="A0A7M4FXE5"/>
<sequence length="635" mass="69141">MRQGFFGEQGETHVHTAQMAISKYSRLKPGGGGFSMSPSSTPGQPPGIVMRNVLWLPAVAFFFFLQHSASCTNLSCFVDYAETLSCFLKTNLSTTSGTSYNLTATWDKDNISWSLAELSRNSTHVQYVCYEDQTHFFIDNTFTVCVAKPAKGQHAASKSCSKFLLGDSIKPSPPFNLTATISDTYNISWETIYQHPDYYLLGDELEYELRYKKKSDPWENQKTKTIPEDKRSLVLLPFEFEGGTEYELQVRARPQANGDLYHGVWSEWSPTLRLTTSPQVAQTRGPGSESGSGSGWLLLLGIVLVAAVSIALLLTKHRSLQEKMKIFIPNPAPFFKPLYMVHNGDFKKWVGVSCTKVTLDLFDWGTVLPEVLEVYSKHLSSDVPKEEKRLLRKDPPGKSCGSGLAVCGPDSLSLLSSLNSSPGTPDRSYGHLSIDTVTVADEFMPCSSQCRCHSASRGHEPLGDEGAGNGEDGYPKLDLDGDGRDSSSAMVAADLSTQDKVVASGSVSMDFFQGEGVGSILGALCLHPNDWDLGSPTCLPSPGGDSTSDMEGYGFPRSERTSDGYPTVCLDLDTIDSGFVDSDCGSPVDCEFERSSQTDPGSVSLDKEVSDFPRSYVKQWVSCRPATPVAGTPPG</sequence>
<evidence type="ECO:0000256" key="7">
    <source>
        <dbReference type="ARBA" id="ARBA00023180"/>
    </source>
</evidence>
<dbReference type="GO" id="GO:0009897">
    <property type="term" value="C:external side of plasma membrane"/>
    <property type="evidence" value="ECO:0007669"/>
    <property type="project" value="TreeGrafter"/>
</dbReference>
<dbReference type="PANTHER" id="PTHR23037">
    <property type="entry name" value="CYTOKINE RECEPTOR"/>
    <property type="match status" value="1"/>
</dbReference>
<feature type="domain" description="Fibronectin type-III" evidence="10">
    <location>
        <begin position="170"/>
        <end position="278"/>
    </location>
</feature>
<name>A0A7M4FXE5_CROPO</name>
<dbReference type="OMA" id="CGWAAPL"/>
<dbReference type="InterPro" id="IPR036116">
    <property type="entry name" value="FN3_sf"/>
</dbReference>
<dbReference type="PANTHER" id="PTHR23037:SF7">
    <property type="entry name" value="INTERLEUKIN-21 RECEPTOR"/>
    <property type="match status" value="1"/>
</dbReference>
<dbReference type="PROSITE" id="PS50853">
    <property type="entry name" value="FN3"/>
    <property type="match status" value="1"/>
</dbReference>